<keyword evidence="4" id="KW-1185">Reference proteome</keyword>
<dbReference type="PROSITE" id="PS51257">
    <property type="entry name" value="PROKAR_LIPOPROTEIN"/>
    <property type="match status" value="1"/>
</dbReference>
<proteinExistence type="predicted"/>
<evidence type="ECO:0000256" key="1">
    <source>
        <dbReference type="SAM" id="MobiDB-lite"/>
    </source>
</evidence>
<keyword evidence="2" id="KW-0732">Signal</keyword>
<gene>
    <name evidence="3" type="ORF">HNR02_006591</name>
</gene>
<feature type="chain" id="PRO_5038908537" description="Lipoprotein" evidence="2">
    <location>
        <begin position="20"/>
        <end position="197"/>
    </location>
</feature>
<evidence type="ECO:0008006" key="5">
    <source>
        <dbReference type="Google" id="ProtNLM"/>
    </source>
</evidence>
<dbReference type="RefSeq" id="WP_179777420.1">
    <property type="nucleotide sequence ID" value="NZ_JACCFK010000002.1"/>
</dbReference>
<sequence>MKRMMLAILAAVGATACGAGPTGTPAATSSEPFTAPPRPAPLPGSTPPGTVLRFGEKAVITVGRAEDPHRVGVIVTGVDRATEQEMASIPSGSPDEPGRWAYLIRLIVVNEDGAGNFSGYSGPNVYGDVGEPGFGGDAGSLRLLNTDLVLSSCTDYSSPPPGWDTPGARFETCRIVFAEPDRVRVPIEDGGGVFWQP</sequence>
<accession>A0A853BFE0</accession>
<feature type="signal peptide" evidence="2">
    <location>
        <begin position="1"/>
        <end position="19"/>
    </location>
</feature>
<dbReference type="EMBL" id="JACCFK010000002">
    <property type="protein sequence ID" value="NYI93216.1"/>
    <property type="molecule type" value="Genomic_DNA"/>
</dbReference>
<name>A0A853BFE0_9PSEU</name>
<dbReference type="Proteomes" id="UP000549616">
    <property type="component" value="Unassembled WGS sequence"/>
</dbReference>
<dbReference type="AlphaFoldDB" id="A0A853BFE0"/>
<feature type="region of interest" description="Disordered" evidence="1">
    <location>
        <begin position="21"/>
        <end position="47"/>
    </location>
</feature>
<comment type="caution">
    <text evidence="3">The sequence shown here is derived from an EMBL/GenBank/DDBJ whole genome shotgun (WGS) entry which is preliminary data.</text>
</comment>
<evidence type="ECO:0000313" key="4">
    <source>
        <dbReference type="Proteomes" id="UP000549616"/>
    </source>
</evidence>
<evidence type="ECO:0000256" key="2">
    <source>
        <dbReference type="SAM" id="SignalP"/>
    </source>
</evidence>
<evidence type="ECO:0000313" key="3">
    <source>
        <dbReference type="EMBL" id="NYI93216.1"/>
    </source>
</evidence>
<reference evidence="3 4" key="1">
    <citation type="submission" date="2020-07" db="EMBL/GenBank/DDBJ databases">
        <title>Sequencing the genomes of 1000 actinobacteria strains.</title>
        <authorList>
            <person name="Klenk H.-P."/>
        </authorList>
    </citation>
    <scope>NUCLEOTIDE SEQUENCE [LARGE SCALE GENOMIC DNA]</scope>
    <source>
        <strain evidence="3 4">DSM 104006</strain>
    </source>
</reference>
<feature type="compositionally biased region" description="Pro residues" evidence="1">
    <location>
        <begin position="34"/>
        <end position="46"/>
    </location>
</feature>
<protein>
    <recommendedName>
        <fullName evidence="5">Lipoprotein</fullName>
    </recommendedName>
</protein>
<organism evidence="3 4">
    <name type="scientific">Amycolatopsis endophytica</name>
    <dbReference type="NCBI Taxonomy" id="860233"/>
    <lineage>
        <taxon>Bacteria</taxon>
        <taxon>Bacillati</taxon>
        <taxon>Actinomycetota</taxon>
        <taxon>Actinomycetes</taxon>
        <taxon>Pseudonocardiales</taxon>
        <taxon>Pseudonocardiaceae</taxon>
        <taxon>Amycolatopsis</taxon>
    </lineage>
</organism>